<dbReference type="Proteomes" id="UP000774617">
    <property type="component" value="Unassembled WGS sequence"/>
</dbReference>
<organism evidence="8 9">
    <name type="scientific">Macrophomina phaseolina</name>
    <dbReference type="NCBI Taxonomy" id="35725"/>
    <lineage>
        <taxon>Eukaryota</taxon>
        <taxon>Fungi</taxon>
        <taxon>Dikarya</taxon>
        <taxon>Ascomycota</taxon>
        <taxon>Pezizomycotina</taxon>
        <taxon>Dothideomycetes</taxon>
        <taxon>Dothideomycetes incertae sedis</taxon>
        <taxon>Botryosphaeriales</taxon>
        <taxon>Botryosphaeriaceae</taxon>
        <taxon>Macrophomina</taxon>
    </lineage>
</organism>
<evidence type="ECO:0000259" key="4">
    <source>
        <dbReference type="Pfam" id="PF05592"/>
    </source>
</evidence>
<dbReference type="Pfam" id="PF25788">
    <property type="entry name" value="Ig_Rha78A_N"/>
    <property type="match status" value="1"/>
</dbReference>
<dbReference type="Gene3D" id="1.50.10.10">
    <property type="match status" value="1"/>
</dbReference>
<dbReference type="Pfam" id="PF08531">
    <property type="entry name" value="Bac_rhamnosid_N"/>
    <property type="match status" value="1"/>
</dbReference>
<protein>
    <recommendedName>
        <fullName evidence="2">alpha-L-rhamnosidase</fullName>
        <ecNumber evidence="2">3.2.1.40</ecNumber>
    </recommendedName>
</protein>
<dbReference type="InterPro" id="IPR013737">
    <property type="entry name" value="Bac_rhamnosid_N"/>
</dbReference>
<feature type="domain" description="Alpha-L-rhamnosidase C-terminal" evidence="7">
    <location>
        <begin position="773"/>
        <end position="849"/>
    </location>
</feature>
<comment type="caution">
    <text evidence="8">The sequence shown here is derived from an EMBL/GenBank/DDBJ whole genome shotgun (WGS) entry which is preliminary data.</text>
</comment>
<dbReference type="SUPFAM" id="SSF48208">
    <property type="entry name" value="Six-hairpin glycosidases"/>
    <property type="match status" value="1"/>
</dbReference>
<dbReference type="Gene3D" id="2.60.420.10">
    <property type="entry name" value="Maltose phosphorylase, domain 3"/>
    <property type="match status" value="1"/>
</dbReference>
<dbReference type="EC" id="3.2.1.40" evidence="2"/>
<dbReference type="InterPro" id="IPR008902">
    <property type="entry name" value="Rhamnosid_concanavalin"/>
</dbReference>
<dbReference type="InterPro" id="IPR008928">
    <property type="entry name" value="6-hairpin_glycosidase_sf"/>
</dbReference>
<dbReference type="Gene3D" id="2.60.120.260">
    <property type="entry name" value="Galactose-binding domain-like"/>
    <property type="match status" value="2"/>
</dbReference>
<feature type="domain" description="Alpha-L-rhamnosidase concanavalin-like" evidence="4">
    <location>
        <begin position="315"/>
        <end position="412"/>
    </location>
</feature>
<dbReference type="PANTHER" id="PTHR33307">
    <property type="entry name" value="ALPHA-RHAMNOSIDASE (EUROFUNG)"/>
    <property type="match status" value="1"/>
</dbReference>
<evidence type="ECO:0000259" key="6">
    <source>
        <dbReference type="Pfam" id="PF17389"/>
    </source>
</evidence>
<dbReference type="Pfam" id="PF17390">
    <property type="entry name" value="Bac_rhamnosid_C"/>
    <property type="match status" value="1"/>
</dbReference>
<keyword evidence="9" id="KW-1185">Reference proteome</keyword>
<accession>A0ABQ8G4I0</accession>
<dbReference type="Pfam" id="PF05592">
    <property type="entry name" value="Bac_rhamnosid"/>
    <property type="match status" value="1"/>
</dbReference>
<evidence type="ECO:0000313" key="9">
    <source>
        <dbReference type="Proteomes" id="UP000774617"/>
    </source>
</evidence>
<dbReference type="InterPro" id="IPR012341">
    <property type="entry name" value="6hp_glycosidase-like_sf"/>
</dbReference>
<dbReference type="Gene3D" id="2.60.40.10">
    <property type="entry name" value="Immunoglobulins"/>
    <property type="match status" value="1"/>
</dbReference>
<dbReference type="InterPro" id="IPR016007">
    <property type="entry name" value="Alpha_rhamnosid"/>
</dbReference>
<keyword evidence="3" id="KW-0378">Hydrolase</keyword>
<dbReference type="EMBL" id="JAGTJR010000020">
    <property type="protein sequence ID" value="KAH7044537.1"/>
    <property type="molecule type" value="Genomic_DNA"/>
</dbReference>
<dbReference type="Pfam" id="PF17389">
    <property type="entry name" value="Bac_rhamnosid6H"/>
    <property type="match status" value="1"/>
</dbReference>
<feature type="domain" description="Alpha-L-rhamnosidase six-hairpin glycosidase" evidence="6">
    <location>
        <begin position="418"/>
        <end position="771"/>
    </location>
</feature>
<dbReference type="InterPro" id="IPR035398">
    <property type="entry name" value="Bac_rhamnosid_C"/>
</dbReference>
<reference evidence="8 9" key="1">
    <citation type="journal article" date="2021" name="Nat. Commun.">
        <title>Genetic determinants of endophytism in the Arabidopsis root mycobiome.</title>
        <authorList>
            <person name="Mesny F."/>
            <person name="Miyauchi S."/>
            <person name="Thiergart T."/>
            <person name="Pickel B."/>
            <person name="Atanasova L."/>
            <person name="Karlsson M."/>
            <person name="Huettel B."/>
            <person name="Barry K.W."/>
            <person name="Haridas S."/>
            <person name="Chen C."/>
            <person name="Bauer D."/>
            <person name="Andreopoulos W."/>
            <person name="Pangilinan J."/>
            <person name="LaButti K."/>
            <person name="Riley R."/>
            <person name="Lipzen A."/>
            <person name="Clum A."/>
            <person name="Drula E."/>
            <person name="Henrissat B."/>
            <person name="Kohler A."/>
            <person name="Grigoriev I.V."/>
            <person name="Martin F.M."/>
            <person name="Hacquard S."/>
        </authorList>
    </citation>
    <scope>NUCLEOTIDE SEQUENCE [LARGE SCALE GENOMIC DNA]</scope>
    <source>
        <strain evidence="8 9">MPI-SDFR-AT-0080</strain>
    </source>
</reference>
<dbReference type="InterPro" id="IPR035396">
    <property type="entry name" value="Bac_rhamnosid6H"/>
</dbReference>
<gene>
    <name evidence="8" type="ORF">B0J12DRAFT_720229</name>
</gene>
<dbReference type="PIRSF" id="PIRSF010631">
    <property type="entry name" value="A-rhamnsds"/>
    <property type="match status" value="1"/>
</dbReference>
<evidence type="ECO:0000256" key="2">
    <source>
        <dbReference type="ARBA" id="ARBA00012652"/>
    </source>
</evidence>
<sequence>MTVQIAQLRAEHHHDGFGISTGSPRLSWRFASTAVKGWRQASYDLVIARGNNKEAYHVDSAENVLVPWPSAALSSRETAYIKVRATGKDGSETGWASLTIEAALLQRSDWIAKLISGPPQPKDEPKSPFRLRKTFSLSKSVGVARLYATAHGLYQVQINGKVVGDEVLAPGWQSYHHRLHFQTYDITPLLKDGLNSIGAEIGEGWFAGRLGRPGVRNIWGDRLGFLAQLEIDGRIVCATDSSWEHLDNVPILASEIYNGEVVDTTIGTPDWCTASPATETKASAEELPFPSAELIAPDVAPVRRVAELKPKEIITTPSGKKVLDFGQNLVGWLRIEIDIAGTQEEELLIRYAEVMEHDELGTRPLRTAKARDVIKLGGKTKGWEPKFTFHGFRYAEINGHDALKLEDYSAVAISSDLRRTGTFSCSHELINKLHENTVWSMRGNFVSVPTDCPQRDERLGWTGDLQVFAPTANFLFDTSAFLGGWLRDLYADQQDFGGVVPNIIPAIPMPPRHPEQRPMAVWADCSVITPWDLYSAYGDKQVLETQWDSMRLWLEQGLPRGETGLYSTKTPQYGDWLDPRAPAQLPGHGPTDQYLIANAYLIHVTRLAAKIARTLEKAEEAEKYAEQAAHLLELFRHEYVTGSGRLASDTHASYALALHFGLLSAEKGEVLTARDRMDWIARWEAFKITTGFAGTPIILHVLADNGMLDLAYRMLQERDCPSWLYPVGMGATTIWERWNSLLPDGSINPGQMTSFNHYALGSVCSFLHSTVAGLSPASPGWRSALVQPRPGGTVRHASATYDSLYGPYAVSWKVSAEDGKMWTTVRVPPNGEARIVLGDGAVDEVVGSGEWEFETEWKEDPEWPPAPIQGAQGVIIESCFVP</sequence>
<comment type="catalytic activity">
    <reaction evidence="1">
        <text>Hydrolysis of terminal non-reducing alpha-L-rhamnose residues in alpha-L-rhamnosides.</text>
        <dbReference type="EC" id="3.2.1.40"/>
    </reaction>
</comment>
<feature type="domain" description="Bacterial alpha-L-rhamnosidase N-terminal" evidence="5">
    <location>
        <begin position="140"/>
        <end position="305"/>
    </location>
</feature>
<dbReference type="InterPro" id="IPR013783">
    <property type="entry name" value="Ig-like_fold"/>
</dbReference>
<proteinExistence type="predicted"/>
<evidence type="ECO:0000313" key="8">
    <source>
        <dbReference type="EMBL" id="KAH7044537.1"/>
    </source>
</evidence>
<dbReference type="PANTHER" id="PTHR33307:SF6">
    <property type="entry name" value="ALPHA-RHAMNOSIDASE (EUROFUNG)-RELATED"/>
    <property type="match status" value="1"/>
</dbReference>
<evidence type="ECO:0000256" key="1">
    <source>
        <dbReference type="ARBA" id="ARBA00001445"/>
    </source>
</evidence>
<evidence type="ECO:0000259" key="5">
    <source>
        <dbReference type="Pfam" id="PF08531"/>
    </source>
</evidence>
<evidence type="ECO:0000259" key="7">
    <source>
        <dbReference type="Pfam" id="PF17390"/>
    </source>
</evidence>
<evidence type="ECO:0000256" key="3">
    <source>
        <dbReference type="ARBA" id="ARBA00022801"/>
    </source>
</evidence>
<name>A0ABQ8G4I0_9PEZI</name>